<dbReference type="AlphaFoldDB" id="A0A8S0RFE4"/>
<dbReference type="EMBL" id="CACTIH010003615">
    <property type="protein sequence ID" value="CAA2977979.1"/>
    <property type="molecule type" value="Genomic_DNA"/>
</dbReference>
<name>A0A8S0RFE4_OLEEU</name>
<evidence type="ECO:0000313" key="3">
    <source>
        <dbReference type="Proteomes" id="UP000594638"/>
    </source>
</evidence>
<reference evidence="2 3" key="1">
    <citation type="submission" date="2019-12" db="EMBL/GenBank/DDBJ databases">
        <authorList>
            <person name="Alioto T."/>
            <person name="Alioto T."/>
            <person name="Gomez Garrido J."/>
        </authorList>
    </citation>
    <scope>NUCLEOTIDE SEQUENCE [LARGE SCALE GENOMIC DNA]</scope>
</reference>
<dbReference type="Proteomes" id="UP000594638">
    <property type="component" value="Unassembled WGS sequence"/>
</dbReference>
<dbReference type="Gramene" id="OE9A041633T1">
    <property type="protein sequence ID" value="OE9A041633C1"/>
    <property type="gene ID" value="OE9A041633"/>
</dbReference>
<evidence type="ECO:0000256" key="1">
    <source>
        <dbReference type="SAM" id="MobiDB-lite"/>
    </source>
</evidence>
<keyword evidence="3" id="KW-1185">Reference proteome</keyword>
<organism evidence="2 3">
    <name type="scientific">Olea europaea subsp. europaea</name>
    <dbReference type="NCBI Taxonomy" id="158383"/>
    <lineage>
        <taxon>Eukaryota</taxon>
        <taxon>Viridiplantae</taxon>
        <taxon>Streptophyta</taxon>
        <taxon>Embryophyta</taxon>
        <taxon>Tracheophyta</taxon>
        <taxon>Spermatophyta</taxon>
        <taxon>Magnoliopsida</taxon>
        <taxon>eudicotyledons</taxon>
        <taxon>Gunneridae</taxon>
        <taxon>Pentapetalae</taxon>
        <taxon>asterids</taxon>
        <taxon>lamiids</taxon>
        <taxon>Lamiales</taxon>
        <taxon>Oleaceae</taxon>
        <taxon>Oleeae</taxon>
        <taxon>Olea</taxon>
    </lineage>
</organism>
<feature type="region of interest" description="Disordered" evidence="1">
    <location>
        <begin position="151"/>
        <end position="182"/>
    </location>
</feature>
<proteinExistence type="predicted"/>
<accession>A0A8S0RFE4</accession>
<evidence type="ECO:0000313" key="2">
    <source>
        <dbReference type="EMBL" id="CAA2977979.1"/>
    </source>
</evidence>
<gene>
    <name evidence="2" type="ORF">OLEA9_A041633</name>
</gene>
<protein>
    <submittedName>
        <fullName evidence="2">Uncharacterized protein</fullName>
    </submittedName>
</protein>
<sequence>MSIDHRNRCSQEIVHENGDLRDEIVKTSTPDKDDNRHCKCVIGRKMMSGSQGTLLLSVDKEGKSSHGRLWMEDAVGSIFPHRRPTIVVAHGVFSKQPLSTASSSGETQVVTVQERHFSIGNIKTQQSKVFASDPSAARVININSQSLGMINQTKDKNKRHIEDATTDPSNEKKKFGALHKPR</sequence>
<comment type="caution">
    <text evidence="2">The sequence shown here is derived from an EMBL/GenBank/DDBJ whole genome shotgun (WGS) entry which is preliminary data.</text>
</comment>